<dbReference type="Gene3D" id="3.30.565.10">
    <property type="entry name" value="Histidine kinase-like ATPase, C-terminal domain"/>
    <property type="match status" value="1"/>
</dbReference>
<evidence type="ECO:0000256" key="1">
    <source>
        <dbReference type="ARBA" id="ARBA00000085"/>
    </source>
</evidence>
<keyword evidence="11" id="KW-0472">Membrane</keyword>
<dbReference type="InterPro" id="IPR005467">
    <property type="entry name" value="His_kinase_dom"/>
</dbReference>
<dbReference type="Gene3D" id="6.10.340.10">
    <property type="match status" value="1"/>
</dbReference>
<keyword evidence="4" id="KW-1003">Cell membrane</keyword>
<feature type="domain" description="Histidine kinase" evidence="12">
    <location>
        <begin position="313"/>
        <end position="533"/>
    </location>
</feature>
<dbReference type="InterPro" id="IPR004358">
    <property type="entry name" value="Sig_transdc_His_kin-like_C"/>
</dbReference>
<keyword evidence="15" id="KW-1185">Reference proteome</keyword>
<keyword evidence="11" id="KW-1133">Transmembrane helix</keyword>
<feature type="region of interest" description="Disordered" evidence="10">
    <location>
        <begin position="531"/>
        <end position="550"/>
    </location>
</feature>
<dbReference type="EMBL" id="AP018933">
    <property type="protein sequence ID" value="BBG29532.1"/>
    <property type="molecule type" value="Genomic_DNA"/>
</dbReference>
<dbReference type="CDD" id="cd00082">
    <property type="entry name" value="HisKA"/>
    <property type="match status" value="1"/>
</dbReference>
<dbReference type="CDD" id="cd06225">
    <property type="entry name" value="HAMP"/>
    <property type="match status" value="1"/>
</dbReference>
<dbReference type="SMART" id="SM00388">
    <property type="entry name" value="HisKA"/>
    <property type="match status" value="1"/>
</dbReference>
<dbReference type="GO" id="GO:0000155">
    <property type="term" value="F:phosphorelay sensor kinase activity"/>
    <property type="evidence" value="ECO:0007669"/>
    <property type="project" value="InterPro"/>
</dbReference>
<name>A0A348HD30_9GAMM</name>
<keyword evidence="9" id="KW-0067">ATP-binding</keyword>
<evidence type="ECO:0000256" key="5">
    <source>
        <dbReference type="ARBA" id="ARBA00022553"/>
    </source>
</evidence>
<dbReference type="AlphaFoldDB" id="A0A348HD30"/>
<keyword evidence="8 14" id="KW-0418">Kinase</keyword>
<reference evidence="14 15" key="1">
    <citation type="submission" date="2018-09" db="EMBL/GenBank/DDBJ databases">
        <title>Zymobacter palmae IAM14233 (=T109) whole genome analysis.</title>
        <authorList>
            <person name="Yanase H."/>
        </authorList>
    </citation>
    <scope>NUCLEOTIDE SEQUENCE [LARGE SCALE GENOMIC DNA]</scope>
    <source>
        <strain evidence="14 15">IAM14233</strain>
    </source>
</reference>
<evidence type="ECO:0000256" key="9">
    <source>
        <dbReference type="ARBA" id="ARBA00022840"/>
    </source>
</evidence>
<dbReference type="Proteomes" id="UP000267342">
    <property type="component" value="Chromosome"/>
</dbReference>
<dbReference type="InterPro" id="IPR003660">
    <property type="entry name" value="HAMP_dom"/>
</dbReference>
<evidence type="ECO:0000256" key="7">
    <source>
        <dbReference type="ARBA" id="ARBA00022741"/>
    </source>
</evidence>
<evidence type="ECO:0000256" key="4">
    <source>
        <dbReference type="ARBA" id="ARBA00022475"/>
    </source>
</evidence>
<dbReference type="SUPFAM" id="SSF55874">
    <property type="entry name" value="ATPase domain of HSP90 chaperone/DNA topoisomerase II/histidine kinase"/>
    <property type="match status" value="1"/>
</dbReference>
<dbReference type="KEGG" id="zpl:ZBT109_0756"/>
<protein>
    <recommendedName>
        <fullName evidence="3">histidine kinase</fullName>
        <ecNumber evidence="3">2.7.13.3</ecNumber>
    </recommendedName>
</protein>
<evidence type="ECO:0000256" key="3">
    <source>
        <dbReference type="ARBA" id="ARBA00012438"/>
    </source>
</evidence>
<evidence type="ECO:0000256" key="6">
    <source>
        <dbReference type="ARBA" id="ARBA00022679"/>
    </source>
</evidence>
<dbReference type="GO" id="GO:0005524">
    <property type="term" value="F:ATP binding"/>
    <property type="evidence" value="ECO:0007669"/>
    <property type="project" value="UniProtKB-KW"/>
</dbReference>
<dbReference type="PANTHER" id="PTHR44936:SF10">
    <property type="entry name" value="SENSOR PROTEIN RSTB"/>
    <property type="match status" value="1"/>
</dbReference>
<keyword evidence="5" id="KW-0597">Phosphoprotein</keyword>
<evidence type="ECO:0000256" key="11">
    <source>
        <dbReference type="SAM" id="Phobius"/>
    </source>
</evidence>
<evidence type="ECO:0000259" key="12">
    <source>
        <dbReference type="PROSITE" id="PS50109"/>
    </source>
</evidence>
<gene>
    <name evidence="14" type="ORF">ZBT109_0756</name>
</gene>
<evidence type="ECO:0000256" key="2">
    <source>
        <dbReference type="ARBA" id="ARBA00004651"/>
    </source>
</evidence>
<dbReference type="PANTHER" id="PTHR44936">
    <property type="entry name" value="SENSOR PROTEIN CREC"/>
    <property type="match status" value="1"/>
</dbReference>
<feature type="transmembrane region" description="Helical" evidence="11">
    <location>
        <begin position="230"/>
        <end position="254"/>
    </location>
</feature>
<evidence type="ECO:0000259" key="13">
    <source>
        <dbReference type="PROSITE" id="PS50885"/>
    </source>
</evidence>
<sequence>MSYLKRPVLAGYRRFILLVVLILTLAASAFWYWESWRAQHYREQTASMPMALLSYMLEGKQPSEQAHWVAVWGQRLGVDLSLIDEATLHFNYFQQRRLDSLQTVVEASDNGWRLFHLLPDGRQVLVLDTISFTERQPIILMQLLREWIEQQPPKARDARFDRLRLTSDWPMQMGSESLSTMTPEQREQLSAHQIVTSISAKGPSLSMYALLNDGHWIAVGPITFYTATPIMPVVMLLVALGIMLVAMGCWLISIRQRRFARLQRAAERIARGDFTYRVPVDFHDPFHPLSHAINAMAEQVQASLSAQQDLIQAVSHEFRTPVARIRFALQMVADISESEAIQRQLSDIDNDIEAIDHLMDEILTYSRLESSAGQLPLAKEWIEAHELISDLIEQLAVRYPHIEVRMKGQAVLWVLADRRYLKRALLNVLCNACQYAEEQVDVRLAYIHSVVCIQIDDDGPGIPASSRNKVFKPFVRLDGSRTRSSAPNPFSSGHGLGLAIVSKIVAWHAGRLIISSAPSLNGARFSMLIPTPPQDAKGQEQQALLPRVSR</sequence>
<dbReference type="SMART" id="SM00304">
    <property type="entry name" value="HAMP"/>
    <property type="match status" value="1"/>
</dbReference>
<dbReference type="Pfam" id="PF00512">
    <property type="entry name" value="HisKA"/>
    <property type="match status" value="1"/>
</dbReference>
<evidence type="ECO:0000313" key="15">
    <source>
        <dbReference type="Proteomes" id="UP000267342"/>
    </source>
</evidence>
<keyword evidence="6" id="KW-0808">Transferase</keyword>
<dbReference type="Gene3D" id="1.10.287.130">
    <property type="match status" value="1"/>
</dbReference>
<dbReference type="RefSeq" id="WP_027705261.1">
    <property type="nucleotide sequence ID" value="NZ_AP018933.1"/>
</dbReference>
<keyword evidence="11" id="KW-0812">Transmembrane</keyword>
<proteinExistence type="predicted"/>
<keyword evidence="7" id="KW-0547">Nucleotide-binding</keyword>
<feature type="transmembrane region" description="Helical" evidence="11">
    <location>
        <begin position="12"/>
        <end position="33"/>
    </location>
</feature>
<dbReference type="OrthoDB" id="9804645at2"/>
<evidence type="ECO:0000256" key="8">
    <source>
        <dbReference type="ARBA" id="ARBA00022777"/>
    </source>
</evidence>
<dbReference type="PROSITE" id="PS50109">
    <property type="entry name" value="HIS_KIN"/>
    <property type="match status" value="1"/>
</dbReference>
<evidence type="ECO:0000313" key="14">
    <source>
        <dbReference type="EMBL" id="BBG29532.1"/>
    </source>
</evidence>
<dbReference type="EC" id="2.7.13.3" evidence="3"/>
<dbReference type="SUPFAM" id="SSF47384">
    <property type="entry name" value="Homodimeric domain of signal transducing histidine kinase"/>
    <property type="match status" value="1"/>
</dbReference>
<dbReference type="InterPro" id="IPR036890">
    <property type="entry name" value="HATPase_C_sf"/>
</dbReference>
<dbReference type="Pfam" id="PF02518">
    <property type="entry name" value="HATPase_c"/>
    <property type="match status" value="1"/>
</dbReference>
<dbReference type="SMART" id="SM00387">
    <property type="entry name" value="HATPase_c"/>
    <property type="match status" value="1"/>
</dbReference>
<dbReference type="PROSITE" id="PS50885">
    <property type="entry name" value="HAMP"/>
    <property type="match status" value="1"/>
</dbReference>
<dbReference type="InterPro" id="IPR003594">
    <property type="entry name" value="HATPase_dom"/>
</dbReference>
<dbReference type="InterPro" id="IPR050980">
    <property type="entry name" value="2C_sensor_his_kinase"/>
</dbReference>
<dbReference type="PRINTS" id="PR00344">
    <property type="entry name" value="BCTRLSENSOR"/>
</dbReference>
<comment type="catalytic activity">
    <reaction evidence="1">
        <text>ATP + protein L-histidine = ADP + protein N-phospho-L-histidine.</text>
        <dbReference type="EC" id="2.7.13.3"/>
    </reaction>
</comment>
<feature type="domain" description="HAMP" evidence="13">
    <location>
        <begin position="253"/>
        <end position="305"/>
    </location>
</feature>
<accession>A0A348HD30</accession>
<dbReference type="InterPro" id="IPR003661">
    <property type="entry name" value="HisK_dim/P_dom"/>
</dbReference>
<dbReference type="STRING" id="1123510.GCA_000620025_02184"/>
<dbReference type="SUPFAM" id="SSF158472">
    <property type="entry name" value="HAMP domain-like"/>
    <property type="match status" value="1"/>
</dbReference>
<organism evidence="14 15">
    <name type="scientific">Zymobacter palmae</name>
    <dbReference type="NCBI Taxonomy" id="33074"/>
    <lineage>
        <taxon>Bacteria</taxon>
        <taxon>Pseudomonadati</taxon>
        <taxon>Pseudomonadota</taxon>
        <taxon>Gammaproteobacteria</taxon>
        <taxon>Oceanospirillales</taxon>
        <taxon>Halomonadaceae</taxon>
        <taxon>Zymobacter group</taxon>
        <taxon>Zymobacter</taxon>
    </lineage>
</organism>
<evidence type="ECO:0000256" key="10">
    <source>
        <dbReference type="SAM" id="MobiDB-lite"/>
    </source>
</evidence>
<comment type="subcellular location">
    <subcellularLocation>
        <location evidence="2">Cell membrane</location>
        <topology evidence="2">Multi-pass membrane protein</topology>
    </subcellularLocation>
</comment>
<dbReference type="GO" id="GO:0005886">
    <property type="term" value="C:plasma membrane"/>
    <property type="evidence" value="ECO:0007669"/>
    <property type="project" value="UniProtKB-SubCell"/>
</dbReference>
<dbReference type="InterPro" id="IPR036097">
    <property type="entry name" value="HisK_dim/P_sf"/>
</dbReference>
<dbReference type="Pfam" id="PF00672">
    <property type="entry name" value="HAMP"/>
    <property type="match status" value="1"/>
</dbReference>